<gene>
    <name evidence="2" type="ORF">L596_009838</name>
</gene>
<sequence>MCCGAISTGKKWPVYLMVTLTLLCTLFLIICASCMSVLFHVLLLLAISRNYAYRQTLNFVVLYVLPVTYLTGNQIFEIISDAMELSYIHSHTHGYYSSTNYSDAIHIYAVAITISCLIVVISITSIAVLTPLS</sequence>
<feature type="transmembrane region" description="Helical" evidence="1">
    <location>
        <begin position="57"/>
        <end position="76"/>
    </location>
</feature>
<comment type="caution">
    <text evidence="2">The sequence shown here is derived from an EMBL/GenBank/DDBJ whole genome shotgun (WGS) entry which is preliminary data.</text>
</comment>
<evidence type="ECO:0000313" key="2">
    <source>
        <dbReference type="EMBL" id="TKR95707.1"/>
    </source>
</evidence>
<reference evidence="2 3" key="2">
    <citation type="journal article" date="2019" name="G3 (Bethesda)">
        <title>Hybrid Assembly of the Genome of the Entomopathogenic Nematode Steinernema carpocapsae Identifies the X-Chromosome.</title>
        <authorList>
            <person name="Serra L."/>
            <person name="Macchietto M."/>
            <person name="Macias-Munoz A."/>
            <person name="McGill C.J."/>
            <person name="Rodriguez I.M."/>
            <person name="Rodriguez B."/>
            <person name="Murad R."/>
            <person name="Mortazavi A."/>
        </authorList>
    </citation>
    <scope>NUCLEOTIDE SEQUENCE [LARGE SCALE GENOMIC DNA]</scope>
    <source>
        <strain evidence="2 3">ALL</strain>
    </source>
</reference>
<dbReference type="Proteomes" id="UP000298663">
    <property type="component" value="Unassembled WGS sequence"/>
</dbReference>
<keyword evidence="1" id="KW-0472">Membrane</keyword>
<evidence type="ECO:0000313" key="3">
    <source>
        <dbReference type="Proteomes" id="UP000298663"/>
    </source>
</evidence>
<protein>
    <submittedName>
        <fullName evidence="2">Uncharacterized protein</fullName>
    </submittedName>
</protein>
<accession>A0A4U5PGH5</accession>
<evidence type="ECO:0000256" key="1">
    <source>
        <dbReference type="SAM" id="Phobius"/>
    </source>
</evidence>
<name>A0A4U5PGH5_STECR</name>
<proteinExistence type="predicted"/>
<feature type="transmembrane region" description="Helical" evidence="1">
    <location>
        <begin position="14"/>
        <end position="45"/>
    </location>
</feature>
<feature type="transmembrane region" description="Helical" evidence="1">
    <location>
        <begin position="105"/>
        <end position="129"/>
    </location>
</feature>
<dbReference type="EMBL" id="AZBU02000002">
    <property type="protein sequence ID" value="TKR95707.1"/>
    <property type="molecule type" value="Genomic_DNA"/>
</dbReference>
<keyword evidence="1" id="KW-1133">Transmembrane helix</keyword>
<keyword evidence="3" id="KW-1185">Reference proteome</keyword>
<organism evidence="2 3">
    <name type="scientific">Steinernema carpocapsae</name>
    <name type="common">Entomopathogenic nematode</name>
    <dbReference type="NCBI Taxonomy" id="34508"/>
    <lineage>
        <taxon>Eukaryota</taxon>
        <taxon>Metazoa</taxon>
        <taxon>Ecdysozoa</taxon>
        <taxon>Nematoda</taxon>
        <taxon>Chromadorea</taxon>
        <taxon>Rhabditida</taxon>
        <taxon>Tylenchina</taxon>
        <taxon>Panagrolaimomorpha</taxon>
        <taxon>Strongyloidoidea</taxon>
        <taxon>Steinernematidae</taxon>
        <taxon>Steinernema</taxon>
    </lineage>
</organism>
<dbReference type="AlphaFoldDB" id="A0A4U5PGH5"/>
<keyword evidence="1" id="KW-0812">Transmembrane</keyword>
<reference evidence="2 3" key="1">
    <citation type="journal article" date="2015" name="Genome Biol.">
        <title>Comparative genomics of Steinernema reveals deeply conserved gene regulatory networks.</title>
        <authorList>
            <person name="Dillman A.R."/>
            <person name="Macchietto M."/>
            <person name="Porter C.F."/>
            <person name="Rogers A."/>
            <person name="Williams B."/>
            <person name="Antoshechkin I."/>
            <person name="Lee M.M."/>
            <person name="Goodwin Z."/>
            <person name="Lu X."/>
            <person name="Lewis E.E."/>
            <person name="Goodrich-Blair H."/>
            <person name="Stock S.P."/>
            <person name="Adams B.J."/>
            <person name="Sternberg P.W."/>
            <person name="Mortazavi A."/>
        </authorList>
    </citation>
    <scope>NUCLEOTIDE SEQUENCE [LARGE SCALE GENOMIC DNA]</scope>
    <source>
        <strain evidence="2 3">ALL</strain>
    </source>
</reference>